<feature type="region of interest" description="Disordered" evidence="1">
    <location>
        <begin position="1"/>
        <end position="49"/>
    </location>
</feature>
<reference evidence="3" key="1">
    <citation type="submission" date="2021-01" db="EMBL/GenBank/DDBJ databases">
        <authorList>
            <person name="Corre E."/>
            <person name="Pelletier E."/>
            <person name="Niang G."/>
            <person name="Scheremetjew M."/>
            <person name="Finn R."/>
            <person name="Kale V."/>
            <person name="Holt S."/>
            <person name="Cochrane G."/>
            <person name="Meng A."/>
            <person name="Brown T."/>
            <person name="Cohen L."/>
        </authorList>
    </citation>
    <scope>NUCLEOTIDE SEQUENCE</scope>
    <source>
        <strain evidence="3">CCAC1681</strain>
    </source>
</reference>
<feature type="transmembrane region" description="Helical" evidence="2">
    <location>
        <begin position="98"/>
        <end position="120"/>
    </location>
</feature>
<sequence>MITRASGNGAAGVSGRGAVEAGEKDACDAIDEDTLSTPSGDGEGTPIPKSILGETIRGAGQGASPWKSVKFEEELPEGFPERTANGFKRRNPTRGGEVRGINLLFVVLGCVWLSRVFHILTQRFTNSLAGRGDEF</sequence>
<accession>A0A7S0CTH9</accession>
<name>A0A7S0CTH9_MICPS</name>
<proteinExistence type="predicted"/>
<evidence type="ECO:0000256" key="2">
    <source>
        <dbReference type="SAM" id="Phobius"/>
    </source>
</evidence>
<gene>
    <name evidence="3" type="ORF">MSP1401_LOCUS2611</name>
</gene>
<evidence type="ECO:0000256" key="1">
    <source>
        <dbReference type="SAM" id="MobiDB-lite"/>
    </source>
</evidence>
<organism evidence="3">
    <name type="scientific">Micromonas pusilla</name>
    <name type="common">Picoplanktonic green alga</name>
    <name type="synonym">Chromulina pusilla</name>
    <dbReference type="NCBI Taxonomy" id="38833"/>
    <lineage>
        <taxon>Eukaryota</taxon>
        <taxon>Viridiplantae</taxon>
        <taxon>Chlorophyta</taxon>
        <taxon>Mamiellophyceae</taxon>
        <taxon>Mamiellales</taxon>
        <taxon>Mamiellaceae</taxon>
        <taxon>Micromonas</taxon>
    </lineage>
</organism>
<keyword evidence="2" id="KW-1133">Transmembrane helix</keyword>
<keyword evidence="2" id="KW-0472">Membrane</keyword>
<keyword evidence="2" id="KW-0812">Transmembrane</keyword>
<evidence type="ECO:0000313" key="3">
    <source>
        <dbReference type="EMBL" id="CAD8433566.1"/>
    </source>
</evidence>
<protein>
    <submittedName>
        <fullName evidence="3">Uncharacterized protein</fullName>
    </submittedName>
</protein>
<dbReference type="AlphaFoldDB" id="A0A7S0CTH9"/>
<dbReference type="EMBL" id="HBEN01003218">
    <property type="protein sequence ID" value="CAD8433566.1"/>
    <property type="molecule type" value="Transcribed_RNA"/>
</dbReference>